<name>A0A455ZFE0_9FLAO</name>
<accession>A0A455ZFE0</accession>
<reference evidence="1" key="4">
    <citation type="journal article" date="2016" name="Sci. Rep.">
        <title>Genomic epidemiology and global diversity of the emerging bacterial pathogen Elizabethkingia anophelis.</title>
        <authorList>
            <person name="Breurec S."/>
            <person name="Criscuolo A."/>
            <person name="Diancourt L."/>
            <person name="Rendueles O."/>
            <person name="Vandenbogaert M."/>
            <person name="Passet V."/>
            <person name="Caro V."/>
            <person name="Rocha E.P."/>
            <person name="Touchon M."/>
            <person name="Brisse S."/>
        </authorList>
    </citation>
    <scope>NUCLEOTIDE SEQUENCE</scope>
</reference>
<dbReference type="RefSeq" id="WP_078407306.1">
    <property type="nucleotide sequence ID" value="NZ_CP016372.1"/>
</dbReference>
<proteinExistence type="predicted"/>
<evidence type="ECO:0000313" key="2">
    <source>
        <dbReference type="EMBL" id="STC96858.1"/>
    </source>
</evidence>
<reference evidence="1" key="6">
    <citation type="journal article" date="2017" name="Nat. Commun.">
        <title>Evolutionary dynamics and genomic features of the Elizabethkingia anophelis 2015 to 2016 Wisconsin outbreak strain.</title>
        <authorList>
            <person name="Perrin A."/>
            <person name="Larsonneur E."/>
            <person name="Nicholson A.C."/>
            <person name="Edwards D.J."/>
            <person name="Gundlach K.M."/>
            <person name="Whitney A.M."/>
            <person name="Gulvik C.A."/>
            <person name="Bell M.E."/>
            <person name="Rendueles O."/>
            <person name="Cury J."/>
            <person name="Hugon P."/>
            <person name="Clermont D."/>
            <person name="Enouf V."/>
            <person name="Loparev V."/>
            <person name="Juieng P."/>
            <person name="Monson T."/>
            <person name="Warshauer D."/>
            <person name="Elbadawi L.I."/>
            <person name="Walters M.S."/>
            <person name="Crist M.B."/>
            <person name="Noble-Wang J."/>
            <person name="Borlaug G."/>
            <person name="Rocha E.P.C."/>
            <person name="Criscuolo A."/>
            <person name="Touchon M."/>
            <person name="Davis J.P."/>
            <person name="Holt K.E."/>
            <person name="McQuiston J.R."/>
            <person name="Brisse S."/>
        </authorList>
    </citation>
    <scope>NUCLEOTIDE SEQUENCE</scope>
</reference>
<dbReference type="EMBL" id="UFYD01000001">
    <property type="protein sequence ID" value="STC96858.1"/>
    <property type="molecule type" value="Genomic_DNA"/>
</dbReference>
<gene>
    <name evidence="1" type="primary">ICEEaII(10)_JM-87_5802_5990</name>
    <name evidence="2" type="ORF">NCTC10588_00774</name>
</gene>
<dbReference type="EMBL" id="BK010603">
    <property type="protein sequence ID" value="DAC75321.1"/>
    <property type="molecule type" value="Genomic_DNA"/>
</dbReference>
<sequence length="62" mass="7095">MNEELHFNEKKIYSSPETSTINVEMEQGIAAGSASLRPNMTVKTDWENQETQDSDVFIPYNQ</sequence>
<reference evidence="1" key="1">
    <citation type="journal article" date="2014" name="Genome Biol. Evol.">
        <title>Comparative genomic analysis of malaria mosquito vector-associated novel pathogen Elizabethkingia anophelis.</title>
        <authorList>
            <person name="Teo J."/>
            <person name="Tan S.Y."/>
            <person name="Liu Y."/>
            <person name="Tay M."/>
            <person name="Ding Y."/>
            <person name="Li Y."/>
            <person name="Kjelleberg S."/>
            <person name="Givskov M."/>
            <person name="Lin R.T."/>
            <person name="Yang L."/>
        </authorList>
    </citation>
    <scope>NUCLEOTIDE SEQUENCE</scope>
</reference>
<reference evidence="1" key="8">
    <citation type="journal article" date="2018" name="J. ISSAAS">
        <title>In Silico Identification of Three Types of Integrative and Conjugative Elements (ICEs) in Elizabethkingia anophelis Strains Isolated from Around the World.</title>
        <authorList>
            <person name="Xu J."/>
            <person name="Pei D."/>
            <person name="Nicholson A."/>
            <person name="Lan Y."/>
            <person name="Xia Q."/>
        </authorList>
    </citation>
    <scope>NUCLEOTIDE SEQUENCE</scope>
</reference>
<evidence type="ECO:0000313" key="3">
    <source>
        <dbReference type="Proteomes" id="UP000254876"/>
    </source>
</evidence>
<reference evidence="2 3" key="9">
    <citation type="submission" date="2018-06" db="EMBL/GenBank/DDBJ databases">
        <authorList>
            <consortium name="Pathogen Informatics"/>
            <person name="Doyle S."/>
        </authorList>
    </citation>
    <scope>NUCLEOTIDE SEQUENCE [LARGE SCALE GENOMIC DNA]</scope>
    <source>
        <strain evidence="2 3">NCTC10588</strain>
    </source>
</reference>
<organism evidence="1">
    <name type="scientific">Elizabethkingia anophelis</name>
    <dbReference type="NCBI Taxonomy" id="1117645"/>
    <lineage>
        <taxon>Bacteria</taxon>
        <taxon>Pseudomonadati</taxon>
        <taxon>Bacteroidota</taxon>
        <taxon>Flavobacteriia</taxon>
        <taxon>Flavobacteriales</taxon>
        <taxon>Weeksellaceae</taxon>
        <taxon>Elizabethkingia</taxon>
    </lineage>
</organism>
<reference evidence="1" key="2">
    <citation type="journal article" date="2014" name="PLoS ONE">
        <title>Insights from the genome annotation of Elizabethkingia anophelis from the malaria vector Anopheles gambiae.</title>
        <authorList>
            <person name="Kukutla P."/>
            <person name="Lindberg B.G."/>
            <person name="Pei D."/>
            <person name="Rayl M."/>
            <person name="Yu W."/>
            <person name="Steritz M."/>
            <person name="Faye I."/>
            <person name="Xu J."/>
        </authorList>
    </citation>
    <scope>NUCLEOTIDE SEQUENCE</scope>
</reference>
<reference evidence="1" key="5">
    <citation type="journal article" date="2017" name="Genome Announc.">
        <title>Complete Circularized Genome Sequences of Four Strains of Elizabethkingia anophelis, Including Two Novel Strains Isolated from Wild-Caught Anopheles sinensis.</title>
        <authorList>
            <person name="Pei D."/>
            <person name="Nicholson A.C."/>
            <person name="Jiang J."/>
            <person name="Chen H."/>
            <person name="Whitney A.M."/>
            <person name="Villarma A."/>
            <person name="Bell M."/>
            <person name="Humrighouse B."/>
            <person name="Rowe L.A."/>
            <person name="Sheth M."/>
            <person name="Batra D."/>
            <person name="Juieng P."/>
            <person name="Loparev V.N."/>
            <person name="McQuiston J.R."/>
            <person name="Lan Y."/>
            <person name="Ma Y."/>
            <person name="Xu J."/>
        </authorList>
    </citation>
    <scope>NUCLEOTIDE SEQUENCE</scope>
</reference>
<reference evidence="1" key="3">
    <citation type="journal article" date="2016" name="Genome Announc.">
        <title>Complete Genome Sequences of Four Strains from the 2015-2016 Elizabethkingia anophelis Outbreak.</title>
        <authorList>
            <person name="Nicholson A.C."/>
            <person name="Whitney A.M."/>
            <person name="Emery B.D."/>
            <person name="Bell M.E."/>
            <person name="Gartin J.T."/>
            <person name="Humrighouse B.W."/>
            <person name="Loparev V.N."/>
            <person name="Batra D."/>
            <person name="Sheth M."/>
            <person name="Rowe L.A."/>
            <person name="Juieng P."/>
            <person name="Knipe K."/>
            <person name="Gulvik C."/>
            <person name="McQuiston J.R."/>
        </authorList>
    </citation>
    <scope>NUCLEOTIDE SEQUENCE</scope>
</reference>
<dbReference type="KEGG" id="een:BBD30_12285"/>
<dbReference type="AlphaFoldDB" id="A0A455ZFE0"/>
<evidence type="ECO:0000313" key="1">
    <source>
        <dbReference type="EMBL" id="DAC75321.1"/>
    </source>
</evidence>
<reference evidence="1" key="7">
    <citation type="journal article" date="2017" name="Sci. Rep.">
        <title>Genomic features, phylogenetic relationships, and comparative genomics of Elizabethkingia anophelis strain EM361-97 isolated in Taiwan.</title>
        <authorList>
            <person name="Lin J.N."/>
            <person name="Lai C.H."/>
            <person name="Yang C.H."/>
            <person name="Huang Y.H."/>
            <person name="Lin H.H."/>
        </authorList>
    </citation>
    <scope>NUCLEOTIDE SEQUENCE</scope>
</reference>
<protein>
    <submittedName>
        <fullName evidence="1">Uncharacterized protein</fullName>
    </submittedName>
</protein>
<dbReference type="Proteomes" id="UP000254876">
    <property type="component" value="Unassembled WGS sequence"/>
</dbReference>